<evidence type="ECO:0000313" key="5">
    <source>
        <dbReference type="Proteomes" id="UP000051922"/>
    </source>
</evidence>
<dbReference type="InterPro" id="IPR004484">
    <property type="entry name" value="CbiA/CobB_synth"/>
</dbReference>
<keyword evidence="1 2" id="KW-0315">Glutamine amidotransferase</keyword>
<dbReference type="Pfam" id="PF07685">
    <property type="entry name" value="GATase_3"/>
    <property type="match status" value="1"/>
</dbReference>
<keyword evidence="5" id="KW-1185">Reference proteome</keyword>
<dbReference type="GO" id="GO:0016740">
    <property type="term" value="F:transferase activity"/>
    <property type="evidence" value="ECO:0007669"/>
    <property type="project" value="UniProtKB-KW"/>
</dbReference>
<comment type="subunit">
    <text evidence="2">Forms a heterodimer with MurT.</text>
</comment>
<accession>A0A0R1U2F0</accession>
<dbReference type="Gene3D" id="3.40.50.880">
    <property type="match status" value="1"/>
</dbReference>
<comment type="similarity">
    <text evidence="2">Belongs to the CobB/CobQ family. GatD subfamily.</text>
</comment>
<dbReference type="HAMAP" id="MF_02213">
    <property type="entry name" value="Lipid_II_synth_GatD"/>
    <property type="match status" value="1"/>
</dbReference>
<dbReference type="GO" id="GO:0071555">
    <property type="term" value="P:cell wall organization"/>
    <property type="evidence" value="ECO:0007669"/>
    <property type="project" value="UniProtKB-KW"/>
</dbReference>
<dbReference type="GO" id="GO:0042242">
    <property type="term" value="F:cobyrinic acid a,c-diamide synthase activity"/>
    <property type="evidence" value="ECO:0007669"/>
    <property type="project" value="InterPro"/>
</dbReference>
<feature type="domain" description="CobB/CobQ-like glutamine amidotransferase" evidence="3">
    <location>
        <begin position="6"/>
        <end position="199"/>
    </location>
</feature>
<comment type="caution">
    <text evidence="4">The sequence shown here is derived from an EMBL/GenBank/DDBJ whole genome shotgun (WGS) entry which is preliminary data.</text>
</comment>
<reference evidence="4 5" key="1">
    <citation type="journal article" date="2015" name="Genome Announc.">
        <title>Expanding the biotechnology potential of lactobacilli through comparative genomics of 213 strains and associated genera.</title>
        <authorList>
            <person name="Sun Z."/>
            <person name="Harris H.M."/>
            <person name="McCann A."/>
            <person name="Guo C."/>
            <person name="Argimon S."/>
            <person name="Zhang W."/>
            <person name="Yang X."/>
            <person name="Jeffery I.B."/>
            <person name="Cooney J.C."/>
            <person name="Kagawa T.F."/>
            <person name="Liu W."/>
            <person name="Song Y."/>
            <person name="Salvetti E."/>
            <person name="Wrobel A."/>
            <person name="Rasinkangas P."/>
            <person name="Parkhill J."/>
            <person name="Rea M.C."/>
            <person name="O'Sullivan O."/>
            <person name="Ritari J."/>
            <person name="Douillard F.P."/>
            <person name="Paul Ross R."/>
            <person name="Yang R."/>
            <person name="Briner A.E."/>
            <person name="Felis G.E."/>
            <person name="de Vos W.M."/>
            <person name="Barrangou R."/>
            <person name="Klaenhammer T.R."/>
            <person name="Caufield P.W."/>
            <person name="Cui Y."/>
            <person name="Zhang H."/>
            <person name="O'Toole P.W."/>
        </authorList>
    </citation>
    <scope>NUCLEOTIDE SEQUENCE [LARGE SCALE GENOMIC DNA]</scope>
    <source>
        <strain evidence="4 5">DSM 15945</strain>
    </source>
</reference>
<organism evidence="4 5">
    <name type="scientific">Lacticaseibacillus pantheris DSM 15945 = JCM 12539 = NBRC 106106</name>
    <dbReference type="NCBI Taxonomy" id="1423783"/>
    <lineage>
        <taxon>Bacteria</taxon>
        <taxon>Bacillati</taxon>
        <taxon>Bacillota</taxon>
        <taxon>Bacilli</taxon>
        <taxon>Lactobacillales</taxon>
        <taxon>Lactobacillaceae</taxon>
        <taxon>Lacticaseibacillus</taxon>
    </lineage>
</organism>
<keyword evidence="2" id="KW-0133">Cell shape</keyword>
<feature type="binding site" evidence="2">
    <location>
        <position position="130"/>
    </location>
    <ligand>
        <name>substrate</name>
    </ligand>
</feature>
<dbReference type="OrthoDB" id="9782045at2"/>
<comment type="catalytic activity">
    <reaction evidence="2">
        <text>L-glutamine + H2O = L-glutamate + NH4(+)</text>
        <dbReference type="Rhea" id="RHEA:15889"/>
        <dbReference type="ChEBI" id="CHEBI:15377"/>
        <dbReference type="ChEBI" id="CHEBI:28938"/>
        <dbReference type="ChEBI" id="CHEBI:29985"/>
        <dbReference type="ChEBI" id="CHEBI:58359"/>
        <dbReference type="EC" id="3.5.1.2"/>
    </reaction>
</comment>
<dbReference type="GO" id="GO:0140282">
    <property type="term" value="F:carbon-nitrogen ligase activity on lipid II"/>
    <property type="evidence" value="ECO:0007669"/>
    <property type="project" value="UniProtKB-UniRule"/>
</dbReference>
<evidence type="ECO:0000256" key="2">
    <source>
        <dbReference type="HAMAP-Rule" id="MF_02213"/>
    </source>
</evidence>
<gene>
    <name evidence="2" type="primary">gatD</name>
    <name evidence="4" type="ORF">FC50_GL002325</name>
</gene>
<dbReference type="EC" id="6.3.5.13" evidence="2"/>
<dbReference type="GO" id="GO:0009236">
    <property type="term" value="P:cobalamin biosynthetic process"/>
    <property type="evidence" value="ECO:0007669"/>
    <property type="project" value="InterPro"/>
</dbReference>
<keyword evidence="2" id="KW-0961">Cell wall biogenesis/degradation</keyword>
<dbReference type="STRING" id="1423783.FC50_GL002325"/>
<dbReference type="InterPro" id="IPR043702">
    <property type="entry name" value="Lipid_II_synth_GatD"/>
</dbReference>
<dbReference type="UniPathway" id="UPA00219"/>
<dbReference type="EMBL" id="AZFJ01000021">
    <property type="protein sequence ID" value="KRL87516.1"/>
    <property type="molecule type" value="Genomic_DNA"/>
</dbReference>
<protein>
    <recommendedName>
        <fullName evidence="2">Lipid II isoglutaminyl synthase (glutamine-hydrolyzing) subunit GatD</fullName>
        <ecNumber evidence="2">6.3.5.13</ecNumber>
    </recommendedName>
    <alternativeName>
        <fullName evidence="2">Lipid II isoglutaminyl synthase glutaminase subunit</fullName>
        <ecNumber evidence="2">3.5.1.2</ecNumber>
    </alternativeName>
</protein>
<comment type="pathway">
    <text evidence="2">Cell wall biogenesis; peptidoglycan biosynthesis.</text>
</comment>
<dbReference type="InterPro" id="IPR011698">
    <property type="entry name" value="GATase_3"/>
</dbReference>
<dbReference type="GO" id="GO:0009252">
    <property type="term" value="P:peptidoglycan biosynthetic process"/>
    <property type="evidence" value="ECO:0007669"/>
    <property type="project" value="UniProtKB-UniRule"/>
</dbReference>
<dbReference type="CDD" id="cd01750">
    <property type="entry name" value="GATase1_CobQ"/>
    <property type="match status" value="1"/>
</dbReference>
<keyword evidence="2" id="KW-0378">Hydrolase</keyword>
<feature type="active site" description="Nucleophile" evidence="2">
    <location>
        <position position="95"/>
    </location>
</feature>
<dbReference type="PROSITE" id="PS51274">
    <property type="entry name" value="GATASE_COBBQ"/>
    <property type="match status" value="1"/>
</dbReference>
<dbReference type="RefSeq" id="WP_054650866.1">
    <property type="nucleotide sequence ID" value="NZ_AZFJ01000021.1"/>
</dbReference>
<dbReference type="AlphaFoldDB" id="A0A0R1U2F0"/>
<dbReference type="GO" id="GO:0004359">
    <property type="term" value="F:glutaminase activity"/>
    <property type="evidence" value="ECO:0007669"/>
    <property type="project" value="UniProtKB-UniRule"/>
</dbReference>
<dbReference type="EC" id="3.5.1.2" evidence="2"/>
<dbReference type="PANTHER" id="PTHR43873">
    <property type="entry name" value="COBYRINATE A,C-DIAMIDE SYNTHASE"/>
    <property type="match status" value="1"/>
</dbReference>
<dbReference type="InterPro" id="IPR033949">
    <property type="entry name" value="CobQ_GATase1"/>
</dbReference>
<evidence type="ECO:0000313" key="4">
    <source>
        <dbReference type="EMBL" id="KRL87516.1"/>
    </source>
</evidence>
<evidence type="ECO:0000259" key="3">
    <source>
        <dbReference type="Pfam" id="PF07685"/>
    </source>
</evidence>
<dbReference type="PATRIC" id="fig|1423783.4.peg.2379"/>
<dbReference type="SUPFAM" id="SSF52317">
    <property type="entry name" value="Class I glutamine amidotransferase-like"/>
    <property type="match status" value="1"/>
</dbReference>
<dbReference type="PANTHER" id="PTHR43873:SF2">
    <property type="entry name" value="COBYRIC ACID SYNTHASE"/>
    <property type="match status" value="1"/>
</dbReference>
<dbReference type="Proteomes" id="UP000051922">
    <property type="component" value="Unassembled WGS sequence"/>
</dbReference>
<evidence type="ECO:0000256" key="1">
    <source>
        <dbReference type="ARBA" id="ARBA00022962"/>
    </source>
</evidence>
<keyword evidence="4" id="KW-0808">Transferase</keyword>
<feature type="active site" evidence="2">
    <location>
        <position position="194"/>
    </location>
</feature>
<dbReference type="InterPro" id="IPR029062">
    <property type="entry name" value="Class_I_gatase-like"/>
</dbReference>
<keyword evidence="2" id="KW-0573">Peptidoglycan synthesis</keyword>
<comment type="catalytic activity">
    <reaction evidence="2">
        <text>beta-D-GlcNAc-(1-&gt;4)-Mur2Ac(oyl-L-Ala-gamma-D-Glu-L-Lys-D-Ala-D-Ala)-di-trans,octa-cis-undecaprenyl diphosphate + L-glutamine + ATP + H2O = beta-D-GlcNAc-(1-&gt;4)-Mur2Ac(oyl-L-Ala-D-isoglutaminyl-L-Lys-D-Ala-D-Ala)-di-trans,octa-cis-undecaprenyl diphosphate + L-glutamate + ADP + phosphate + H(+)</text>
        <dbReference type="Rhea" id="RHEA:57928"/>
        <dbReference type="ChEBI" id="CHEBI:15377"/>
        <dbReference type="ChEBI" id="CHEBI:15378"/>
        <dbReference type="ChEBI" id="CHEBI:29985"/>
        <dbReference type="ChEBI" id="CHEBI:30616"/>
        <dbReference type="ChEBI" id="CHEBI:43474"/>
        <dbReference type="ChEBI" id="CHEBI:58359"/>
        <dbReference type="ChEBI" id="CHEBI:60033"/>
        <dbReference type="ChEBI" id="CHEBI:62233"/>
        <dbReference type="ChEBI" id="CHEBI:456216"/>
        <dbReference type="EC" id="6.3.5.13"/>
    </reaction>
</comment>
<dbReference type="GO" id="GO:0008360">
    <property type="term" value="P:regulation of cell shape"/>
    <property type="evidence" value="ECO:0007669"/>
    <property type="project" value="UniProtKB-KW"/>
</dbReference>
<name>A0A0R1U2F0_9LACO</name>
<keyword evidence="2" id="KW-0436">Ligase</keyword>
<comment type="function">
    <text evidence="2">The lipid II isoglutaminyl synthase complex catalyzes the formation of alpha-D-isoglutamine in the cell wall lipid II stem peptide. The GatD subunit catalyzes the hydrolysis of glutamine to glutamate and ammonia. The resulting ammonia molecule is channeled to the active site of MurT.</text>
</comment>
<sequence>MAEPIRIAYLYEDLMNTYGDSGDVKILRYLLEERGHAVQVDNVSLDRPFDADQYDFVFFGGGQDYEQTVVAKDIGRLKGTLTDYIEAGHPMLGICGGYQFLGTKYEMVDGTTIDCLGILPFHTVFRPESRMIGDTKYETDFGTVTAFENHSGCTYFDDTDKLRPFGKMVEGFGNNPEEGVEGVRYKNTFGSYSHGPLLRNLNVAKAFADMIEARHEQRLNVAVPA</sequence>
<proteinExistence type="inferred from homology"/>